<feature type="region of interest" description="Disordered" evidence="1">
    <location>
        <begin position="399"/>
        <end position="429"/>
    </location>
</feature>
<gene>
    <name evidence="2" type="ORF">V5E97_27680</name>
</gene>
<evidence type="ECO:0000313" key="2">
    <source>
        <dbReference type="EMBL" id="XBH02088.1"/>
    </source>
</evidence>
<organism evidence="2">
    <name type="scientific">Singulisphaera sp. Ch08</name>
    <dbReference type="NCBI Taxonomy" id="3120278"/>
    <lineage>
        <taxon>Bacteria</taxon>
        <taxon>Pseudomonadati</taxon>
        <taxon>Planctomycetota</taxon>
        <taxon>Planctomycetia</taxon>
        <taxon>Isosphaerales</taxon>
        <taxon>Isosphaeraceae</taxon>
        <taxon>Singulisphaera</taxon>
    </lineage>
</organism>
<sequence>MGKVSCSGALCGNERVKGTHPDQPVERLRVSEPGLEDGQAGAERLRGLRVGAGDSPESVDDPPRLGVAVAVEGDEGDVAQPLDLRLIIGDPDGPVEVARNGEGLGEDVEGLATLPLACGDRIGRPPGVVEPARTRLGLDDRAEQLRPARRLDDLRGREPGPSGLAPVQLGERDPGVGEVALRLRGEEAAVARAASASPALAWISATSTRKSTRTRSSPAFSSVARASAYRPAPAWARAIAPRASDRPVGSSPPSIPTTCPARGSPRRARAAATCVKASGRSDFPSALMVARAPSRSPTSASATAITAIQVWRYASRPLRCSSARAFAPRRSPAFARAAISAGIASTTAESTGEDSGVSGAAAIASLARAMSRRYATSSPSRAEATAILPNNLARAAGSSTASACSRARRSQSEAGSAPSADRASIGGRNAIQRTSVAMGRVMMDPHPSQPVTPHGPNRRQAVEFNCASCAVEWLGQGLGG</sequence>
<evidence type="ECO:0000256" key="1">
    <source>
        <dbReference type="SAM" id="MobiDB-lite"/>
    </source>
</evidence>
<dbReference type="AlphaFoldDB" id="A0AAU7CAF6"/>
<dbReference type="RefSeq" id="WP_406694830.1">
    <property type="nucleotide sequence ID" value="NZ_CP155447.1"/>
</dbReference>
<reference evidence="2" key="1">
    <citation type="submission" date="2024-05" db="EMBL/GenBank/DDBJ databases">
        <title>Planctomycetes of the genus Singulisphaera possess chitinolytic capabilities.</title>
        <authorList>
            <person name="Ivanova A."/>
        </authorList>
    </citation>
    <scope>NUCLEOTIDE SEQUENCE</scope>
    <source>
        <strain evidence="2">Ch08T</strain>
    </source>
</reference>
<proteinExistence type="predicted"/>
<feature type="compositionally biased region" description="Basic and acidic residues" evidence="1">
    <location>
        <begin position="14"/>
        <end position="30"/>
    </location>
</feature>
<feature type="region of interest" description="Disordered" evidence="1">
    <location>
        <begin position="243"/>
        <end position="267"/>
    </location>
</feature>
<feature type="region of interest" description="Disordered" evidence="1">
    <location>
        <begin position="149"/>
        <end position="171"/>
    </location>
</feature>
<feature type="compositionally biased region" description="Basic and acidic residues" evidence="1">
    <location>
        <begin position="149"/>
        <end position="158"/>
    </location>
</feature>
<protein>
    <submittedName>
        <fullName evidence="2">Uncharacterized protein</fullName>
    </submittedName>
</protein>
<accession>A0AAU7CAF6</accession>
<feature type="region of interest" description="Disordered" evidence="1">
    <location>
        <begin position="1"/>
        <end position="42"/>
    </location>
</feature>
<dbReference type="EMBL" id="CP155447">
    <property type="protein sequence ID" value="XBH02088.1"/>
    <property type="molecule type" value="Genomic_DNA"/>
</dbReference>
<name>A0AAU7CAF6_9BACT</name>